<accession>A0A0R3WAM5</accession>
<dbReference type="GO" id="GO:0060271">
    <property type="term" value="P:cilium assembly"/>
    <property type="evidence" value="ECO:0007669"/>
    <property type="project" value="TreeGrafter"/>
</dbReference>
<feature type="repeat" description="TPR" evidence="3">
    <location>
        <begin position="428"/>
        <end position="461"/>
    </location>
</feature>
<dbReference type="GO" id="GO:0003341">
    <property type="term" value="P:cilium movement"/>
    <property type="evidence" value="ECO:0007669"/>
    <property type="project" value="TreeGrafter"/>
</dbReference>
<dbReference type="AlphaFoldDB" id="A0A0R3WAM5"/>
<dbReference type="SMART" id="SM00028">
    <property type="entry name" value="TPR"/>
    <property type="match status" value="4"/>
</dbReference>
<feature type="compositionally biased region" description="Basic and acidic residues" evidence="4">
    <location>
        <begin position="9"/>
        <end position="23"/>
    </location>
</feature>
<dbReference type="InterPro" id="IPR011990">
    <property type="entry name" value="TPR-like_helical_dom_sf"/>
</dbReference>
<reference evidence="7" key="1">
    <citation type="submission" date="2017-02" db="UniProtKB">
        <authorList>
            <consortium name="WormBaseParasite"/>
        </authorList>
    </citation>
    <scope>IDENTIFICATION</scope>
</reference>
<dbReference type="Pfam" id="PF13181">
    <property type="entry name" value="TPR_8"/>
    <property type="match status" value="1"/>
</dbReference>
<sequence>MLRASNPSAKKDKTASTSKKETAKSSTVDNTSLEGINFDQHNASISVDIQLSKPLVPRRKEESAVLDVKDVLKRLEPAPTEPINTLNAKALKFRALEDIYLDFQSHLRFPIAADVRKCLSEITEPSLQGCIQNFLGDLKVYLMQEGRQLLRRVVEGQYEPRNMPSIGGLTQSDLHYFAEEAEVLGNLSWAKFFIQNMLAEKPKSKETLIAASSFYARVGNREEAVVCLKWCLEITPNDVEVLWNLGILLAEMGKFDEAKRLLEAAYEIASSDPTLWIVLGLFYESACNARDPERTFTMMNITSEATKLDDQRDEGVISEYTDCMNLINTIDRLLELKASTFVDRALARLLLHLKRYRCTLGDAKAEDDFKLPDWIARSSRIYRDYMHDLGAYHRLLARHIMQSSDEAKRLLQAETHLKAALQAQPECADNWACLGGLYYLQMDKKRAIECFERAMQLETWPIQKPRLVQVQLAQCYAEIKDFEKSRLQYLQCCHQHPTPESWKGVGVACFRLNGLEEAEVAFQEANRLNNRDPVVWAYLAMLCLKANKRSQAELCIQSVQMVRFKLFTSLMDKFGKT</sequence>
<dbReference type="EMBL" id="UYRS01018646">
    <property type="protein sequence ID" value="VDK38704.1"/>
    <property type="molecule type" value="Genomic_DNA"/>
</dbReference>
<dbReference type="OrthoDB" id="10262375at2759"/>
<keyword evidence="1" id="KW-0677">Repeat</keyword>
<evidence type="ECO:0000313" key="5">
    <source>
        <dbReference type="EMBL" id="VDK38704.1"/>
    </source>
</evidence>
<gene>
    <name evidence="5" type="ORF">TASK_LOCUS7617</name>
</gene>
<dbReference type="GO" id="GO:0031514">
    <property type="term" value="C:motile cilium"/>
    <property type="evidence" value="ECO:0007669"/>
    <property type="project" value="TreeGrafter"/>
</dbReference>
<protein>
    <submittedName>
        <fullName evidence="7">TPR_REGION domain-containing protein</fullName>
    </submittedName>
</protein>
<dbReference type="STRING" id="60517.A0A0R3WAM5"/>
<dbReference type="Proteomes" id="UP000282613">
    <property type="component" value="Unassembled WGS sequence"/>
</dbReference>
<dbReference type="Gene3D" id="1.25.40.10">
    <property type="entry name" value="Tetratricopeptide repeat domain"/>
    <property type="match status" value="3"/>
</dbReference>
<dbReference type="PANTHER" id="PTHR44314">
    <property type="entry name" value="CILIA- AND FLAGELLA-ASSOCIATED PROTEIN 70"/>
    <property type="match status" value="1"/>
</dbReference>
<proteinExistence type="predicted"/>
<evidence type="ECO:0000256" key="2">
    <source>
        <dbReference type="ARBA" id="ARBA00022803"/>
    </source>
</evidence>
<evidence type="ECO:0000256" key="3">
    <source>
        <dbReference type="PROSITE-ProRule" id="PRU00339"/>
    </source>
</evidence>
<name>A0A0R3WAM5_TAEAS</name>
<feature type="repeat" description="TPR" evidence="3">
    <location>
        <begin position="239"/>
        <end position="272"/>
    </location>
</feature>
<feature type="region of interest" description="Disordered" evidence="4">
    <location>
        <begin position="1"/>
        <end position="32"/>
    </location>
</feature>
<dbReference type="InterPro" id="IPR019734">
    <property type="entry name" value="TPR_rpt"/>
</dbReference>
<evidence type="ECO:0000313" key="7">
    <source>
        <dbReference type="WBParaSite" id="TASK_0000761601-mRNA-1"/>
    </source>
</evidence>
<dbReference type="WBParaSite" id="TASK_0000761601-mRNA-1">
    <property type="protein sequence ID" value="TASK_0000761601-mRNA-1"/>
    <property type="gene ID" value="TASK_0000761601"/>
</dbReference>
<keyword evidence="2 3" id="KW-0802">TPR repeat</keyword>
<dbReference type="GO" id="GO:0070062">
    <property type="term" value="C:extracellular exosome"/>
    <property type="evidence" value="ECO:0007669"/>
    <property type="project" value="TreeGrafter"/>
</dbReference>
<evidence type="ECO:0000313" key="6">
    <source>
        <dbReference type="Proteomes" id="UP000282613"/>
    </source>
</evidence>
<evidence type="ECO:0000256" key="1">
    <source>
        <dbReference type="ARBA" id="ARBA00022737"/>
    </source>
</evidence>
<keyword evidence="6" id="KW-1185">Reference proteome</keyword>
<evidence type="ECO:0000256" key="4">
    <source>
        <dbReference type="SAM" id="MobiDB-lite"/>
    </source>
</evidence>
<dbReference type="PANTHER" id="PTHR44314:SF1">
    <property type="entry name" value="CILIA- AND FLAGELLA-ASSOCIATED PROTEIN 70"/>
    <property type="match status" value="1"/>
</dbReference>
<reference evidence="5 6" key="2">
    <citation type="submission" date="2018-11" db="EMBL/GenBank/DDBJ databases">
        <authorList>
            <consortium name="Pathogen Informatics"/>
        </authorList>
    </citation>
    <scope>NUCLEOTIDE SEQUENCE [LARGE SCALE GENOMIC DNA]</scope>
</reference>
<dbReference type="PROSITE" id="PS50005">
    <property type="entry name" value="TPR"/>
    <property type="match status" value="2"/>
</dbReference>
<organism evidence="7">
    <name type="scientific">Taenia asiatica</name>
    <name type="common">Asian tapeworm</name>
    <dbReference type="NCBI Taxonomy" id="60517"/>
    <lineage>
        <taxon>Eukaryota</taxon>
        <taxon>Metazoa</taxon>
        <taxon>Spiralia</taxon>
        <taxon>Lophotrochozoa</taxon>
        <taxon>Platyhelminthes</taxon>
        <taxon>Cestoda</taxon>
        <taxon>Eucestoda</taxon>
        <taxon>Cyclophyllidea</taxon>
        <taxon>Taeniidae</taxon>
        <taxon>Taenia</taxon>
    </lineage>
</organism>
<dbReference type="SUPFAM" id="SSF48452">
    <property type="entry name" value="TPR-like"/>
    <property type="match status" value="1"/>
</dbReference>
<dbReference type="InterPro" id="IPR052628">
    <property type="entry name" value="CFAP70"/>
</dbReference>